<dbReference type="AlphaFoldDB" id="A0A368VTL3"/>
<dbReference type="RefSeq" id="WP_114452447.1">
    <property type="nucleotide sequence ID" value="NZ_QPJC01000003.1"/>
</dbReference>
<evidence type="ECO:0000313" key="2">
    <source>
        <dbReference type="EMBL" id="RCW45352.1"/>
    </source>
</evidence>
<name>A0A368VTL3_9ACTN</name>
<dbReference type="OrthoDB" id="3692788at2"/>
<comment type="caution">
    <text evidence="2">The sequence shown here is derived from an EMBL/GenBank/DDBJ whole genome shotgun (WGS) entry which is preliminary data.</text>
</comment>
<accession>A0A368VTL3</accession>
<keyword evidence="3" id="KW-1185">Reference proteome</keyword>
<dbReference type="Proteomes" id="UP000253495">
    <property type="component" value="Unassembled WGS sequence"/>
</dbReference>
<feature type="region of interest" description="Disordered" evidence="1">
    <location>
        <begin position="92"/>
        <end position="112"/>
    </location>
</feature>
<protein>
    <submittedName>
        <fullName evidence="2">Uncharacterized protein</fullName>
    </submittedName>
</protein>
<reference evidence="2 3" key="1">
    <citation type="submission" date="2018-07" db="EMBL/GenBank/DDBJ databases">
        <title>Genomic Encyclopedia of Type Strains, Phase III (KMG-III): the genomes of soil and plant-associated and newly described type strains.</title>
        <authorList>
            <person name="Whitman W."/>
        </authorList>
    </citation>
    <scope>NUCLEOTIDE SEQUENCE [LARGE SCALE GENOMIC DNA]</scope>
    <source>
        <strain evidence="2 3">CECT 8575</strain>
    </source>
</reference>
<evidence type="ECO:0000256" key="1">
    <source>
        <dbReference type="SAM" id="MobiDB-lite"/>
    </source>
</evidence>
<organism evidence="2 3">
    <name type="scientific">Halopolyspora algeriensis</name>
    <dbReference type="NCBI Taxonomy" id="1500506"/>
    <lineage>
        <taxon>Bacteria</taxon>
        <taxon>Bacillati</taxon>
        <taxon>Actinomycetota</taxon>
        <taxon>Actinomycetes</taxon>
        <taxon>Actinomycetes incertae sedis</taxon>
        <taxon>Halopolyspora</taxon>
    </lineage>
</organism>
<feature type="compositionally biased region" description="Basic and acidic residues" evidence="1">
    <location>
        <begin position="97"/>
        <end position="112"/>
    </location>
</feature>
<evidence type="ECO:0000313" key="3">
    <source>
        <dbReference type="Proteomes" id="UP000253495"/>
    </source>
</evidence>
<gene>
    <name evidence="2" type="ORF">DFQ14_103323</name>
</gene>
<sequence>MPTRPISRYFNYGLTFRWTQGDREIAVKRGYVLEGSPFIEVTRPRHFTIVDRPGEDPANDRATWIAAIPANPADWDKPGFLAKAAEAWAAANPRTADLNDRTDRRTDSPLRQ</sequence>
<dbReference type="EMBL" id="QPJC01000003">
    <property type="protein sequence ID" value="RCW45352.1"/>
    <property type="molecule type" value="Genomic_DNA"/>
</dbReference>
<proteinExistence type="predicted"/>